<dbReference type="GO" id="GO:0075523">
    <property type="term" value="P:viral translational frameshifting"/>
    <property type="evidence" value="ECO:0007669"/>
    <property type="project" value="UniProtKB-KW"/>
</dbReference>
<dbReference type="InterPro" id="IPR038581">
    <property type="entry name" value="ODC_AZ_sf"/>
</dbReference>
<evidence type="ECO:0000256" key="2">
    <source>
        <dbReference type="ARBA" id="ARBA00008796"/>
    </source>
</evidence>
<comment type="caution">
    <text evidence="6">The sequence shown here is derived from an EMBL/GenBank/DDBJ whole genome shotgun (WGS) entry which is preliminary data.</text>
</comment>
<sequence>MYFGGSFDFFDSVSSGEDEGSPGSSSSAGMFQMRDMSAFQESGLLEEDPYSESDMESDSSNDTLNGPTYVDPIECYVERACTGGAPDETAFVPAPRLSPSYDPPTASKTLRSFRQFSRYNSLSSSPPPEPSKSDVVSNYSFPDTGVLCFELFPNGIFDRKPDLVNHKISVDVSVLFVFPGLSVPGFVVDSTIFVNFSYFNCDGSGFNDWVLSIIEFSESELNCQNLIVSIPKSDRKQLAELSRAFMYAGFEIISPRSFDFNNNQFLLGYDLA</sequence>
<dbReference type="EMBL" id="LSSL01000362">
    <property type="protein sequence ID" value="OLY84773.1"/>
    <property type="molecule type" value="Genomic_DNA"/>
</dbReference>
<comment type="subunit">
    <text evidence="3">Interacts with ODC and thereby sterically blocks ODC homodimerization.</text>
</comment>
<evidence type="ECO:0000256" key="3">
    <source>
        <dbReference type="ARBA" id="ARBA00011486"/>
    </source>
</evidence>
<feature type="compositionally biased region" description="Low complexity" evidence="5">
    <location>
        <begin position="13"/>
        <end position="29"/>
    </location>
</feature>
<evidence type="ECO:0000313" key="6">
    <source>
        <dbReference type="EMBL" id="OLY84773.1"/>
    </source>
</evidence>
<evidence type="ECO:0000256" key="1">
    <source>
        <dbReference type="ARBA" id="ARBA00002307"/>
    </source>
</evidence>
<dbReference type="GO" id="GO:0008073">
    <property type="term" value="F:ornithine decarboxylase inhibitor activity"/>
    <property type="evidence" value="ECO:0007669"/>
    <property type="project" value="InterPro"/>
</dbReference>
<evidence type="ECO:0000313" key="7">
    <source>
        <dbReference type="Proteomes" id="UP000187455"/>
    </source>
</evidence>
<dbReference type="STRING" id="133383.A0A1R0H6N0"/>
<comment type="function">
    <text evidence="1">Ornithine decarboxylase (ODC) antizyme protein that negatively regulates ODC activity and intracellular polyamine biosynthesis in response to increased intracellular polyamine levels. Binds to ODC monomers, inhibiting the assembly of the functional ODC homodimer, and targets the monomers for ubiquitin-independent proteolytic destruction by the 26S proteasome.</text>
</comment>
<dbReference type="SUPFAM" id="SSF55729">
    <property type="entry name" value="Acyl-CoA N-acyltransferases (Nat)"/>
    <property type="match status" value="1"/>
</dbReference>
<dbReference type="InterPro" id="IPR002993">
    <property type="entry name" value="ODC_AZ"/>
</dbReference>
<keyword evidence="4" id="KW-0688">Ribosomal frameshifting</keyword>
<accession>A0A1R0H6N0</accession>
<dbReference type="InterPro" id="IPR016181">
    <property type="entry name" value="Acyl_CoA_acyltransferase"/>
</dbReference>
<dbReference type="OrthoDB" id="5959761at2759"/>
<protein>
    <submittedName>
        <fullName evidence="6">Uncharacterized protein</fullName>
    </submittedName>
</protein>
<gene>
    <name evidence="6" type="ORF">AYI68_g1058</name>
</gene>
<proteinExistence type="inferred from homology"/>
<keyword evidence="7" id="KW-1185">Reference proteome</keyword>
<feature type="compositionally biased region" description="Acidic residues" evidence="5">
    <location>
        <begin position="44"/>
        <end position="59"/>
    </location>
</feature>
<dbReference type="Pfam" id="PF02100">
    <property type="entry name" value="ODC_AZ"/>
    <property type="match status" value="1"/>
</dbReference>
<dbReference type="Proteomes" id="UP000187455">
    <property type="component" value="Unassembled WGS sequence"/>
</dbReference>
<evidence type="ECO:0000256" key="4">
    <source>
        <dbReference type="ARBA" id="ARBA00022758"/>
    </source>
</evidence>
<evidence type="ECO:0000256" key="5">
    <source>
        <dbReference type="SAM" id="MobiDB-lite"/>
    </source>
</evidence>
<reference evidence="6 7" key="1">
    <citation type="journal article" date="2016" name="Mol. Biol. Evol.">
        <title>Genome-Wide Survey of Gut Fungi (Harpellales) Reveals the First Horizontally Transferred Ubiquitin Gene from a Mosquito Host.</title>
        <authorList>
            <person name="Wang Y."/>
            <person name="White M.M."/>
            <person name="Kvist S."/>
            <person name="Moncalvo J.M."/>
        </authorList>
    </citation>
    <scope>NUCLEOTIDE SEQUENCE [LARGE SCALE GENOMIC DNA]</scope>
    <source>
        <strain evidence="6 7">ALG-7-W6</strain>
    </source>
</reference>
<organism evidence="6 7">
    <name type="scientific">Smittium mucronatum</name>
    <dbReference type="NCBI Taxonomy" id="133383"/>
    <lineage>
        <taxon>Eukaryota</taxon>
        <taxon>Fungi</taxon>
        <taxon>Fungi incertae sedis</taxon>
        <taxon>Zoopagomycota</taxon>
        <taxon>Kickxellomycotina</taxon>
        <taxon>Harpellomycetes</taxon>
        <taxon>Harpellales</taxon>
        <taxon>Legeriomycetaceae</taxon>
        <taxon>Smittium</taxon>
    </lineage>
</organism>
<name>A0A1R0H6N0_9FUNG</name>
<feature type="region of interest" description="Disordered" evidence="5">
    <location>
        <begin position="13"/>
        <end position="66"/>
    </location>
</feature>
<comment type="similarity">
    <text evidence="2">Belongs to the ODC antizyme family.</text>
</comment>
<dbReference type="Gene3D" id="3.40.630.60">
    <property type="match status" value="1"/>
</dbReference>
<dbReference type="AlphaFoldDB" id="A0A1R0H6N0"/>